<evidence type="ECO:0000256" key="1">
    <source>
        <dbReference type="ARBA" id="ARBA00004141"/>
    </source>
</evidence>
<evidence type="ECO:0000256" key="5">
    <source>
        <dbReference type="ARBA" id="ARBA00022989"/>
    </source>
</evidence>
<evidence type="ECO:0000256" key="8">
    <source>
        <dbReference type="SAM" id="Phobius"/>
    </source>
</evidence>
<feature type="transmembrane region" description="Helical" evidence="8">
    <location>
        <begin position="97"/>
        <end position="121"/>
    </location>
</feature>
<dbReference type="EMBL" id="CAJNOH010000136">
    <property type="protein sequence ID" value="CAF0898518.1"/>
    <property type="molecule type" value="Genomic_DNA"/>
</dbReference>
<dbReference type="PANTHER" id="PTHR12316:SF17">
    <property type="entry name" value="NINJURIN C, ISOFORM D"/>
    <property type="match status" value="1"/>
</dbReference>
<dbReference type="Proteomes" id="UP000663870">
    <property type="component" value="Unassembled WGS sequence"/>
</dbReference>
<accession>A0A814UM66</accession>
<keyword evidence="11" id="KW-1185">Reference proteome</keyword>
<evidence type="ECO:0000256" key="6">
    <source>
        <dbReference type="ARBA" id="ARBA00023136"/>
    </source>
</evidence>
<evidence type="ECO:0000256" key="7">
    <source>
        <dbReference type="SAM" id="MobiDB-lite"/>
    </source>
</evidence>
<dbReference type="AlphaFoldDB" id="A0A814UM66"/>
<keyword evidence="3 8" id="KW-0812">Transmembrane</keyword>
<keyword evidence="4" id="KW-0130">Cell adhesion</keyword>
<evidence type="ECO:0008006" key="12">
    <source>
        <dbReference type="Google" id="ProtNLM"/>
    </source>
</evidence>
<comment type="caution">
    <text evidence="10">The sequence shown here is derived from an EMBL/GenBank/DDBJ whole genome shotgun (WGS) entry which is preliminary data.</text>
</comment>
<dbReference type="Pfam" id="PF04923">
    <property type="entry name" value="Ninjurin"/>
    <property type="match status" value="1"/>
</dbReference>
<feature type="region of interest" description="Disordered" evidence="7">
    <location>
        <begin position="1"/>
        <end position="20"/>
    </location>
</feature>
<keyword evidence="6 8" id="KW-0472">Membrane</keyword>
<evidence type="ECO:0000313" key="11">
    <source>
        <dbReference type="Proteomes" id="UP000663870"/>
    </source>
</evidence>
<sequence length="177" mass="19892">MKSRVIQSTKKNNNNNNKTDRVYQRSSFINKIMSRHKMSFQENSDPPNTLDHGKTTVNRYATKKTLAISNLEVALLATNAVQLKTLLGNKTNKDTMWWVGLGLVCGSLLLQVINACILVLLGTDDLGKERRQHRLVSLNNFSLILSVFINIINVVLNVIVAVDPQILTQTSNSIKRF</sequence>
<evidence type="ECO:0000256" key="3">
    <source>
        <dbReference type="ARBA" id="ARBA00022692"/>
    </source>
</evidence>
<comment type="similarity">
    <text evidence="2">Belongs to the ninjurin family.</text>
</comment>
<dbReference type="InterPro" id="IPR007007">
    <property type="entry name" value="Ninjurin"/>
</dbReference>
<protein>
    <recommendedName>
        <fullName evidence="12">Ninjurin-2</fullName>
    </recommendedName>
</protein>
<dbReference type="GO" id="GO:0007155">
    <property type="term" value="P:cell adhesion"/>
    <property type="evidence" value="ECO:0007669"/>
    <property type="project" value="UniProtKB-KW"/>
</dbReference>
<dbReference type="GO" id="GO:0016020">
    <property type="term" value="C:membrane"/>
    <property type="evidence" value="ECO:0007669"/>
    <property type="project" value="UniProtKB-SubCell"/>
</dbReference>
<evidence type="ECO:0000313" key="9">
    <source>
        <dbReference type="EMBL" id="CAF0898518.1"/>
    </source>
</evidence>
<evidence type="ECO:0000256" key="4">
    <source>
        <dbReference type="ARBA" id="ARBA00022889"/>
    </source>
</evidence>
<proteinExistence type="inferred from homology"/>
<dbReference type="EMBL" id="CAJNOL010000721">
    <property type="protein sequence ID" value="CAF1177532.1"/>
    <property type="molecule type" value="Genomic_DNA"/>
</dbReference>
<organism evidence="10 11">
    <name type="scientific">Rotaria sordida</name>
    <dbReference type="NCBI Taxonomy" id="392033"/>
    <lineage>
        <taxon>Eukaryota</taxon>
        <taxon>Metazoa</taxon>
        <taxon>Spiralia</taxon>
        <taxon>Gnathifera</taxon>
        <taxon>Rotifera</taxon>
        <taxon>Eurotatoria</taxon>
        <taxon>Bdelloidea</taxon>
        <taxon>Philodinida</taxon>
        <taxon>Philodinidae</taxon>
        <taxon>Rotaria</taxon>
    </lineage>
</organism>
<dbReference type="GO" id="GO:0042246">
    <property type="term" value="P:tissue regeneration"/>
    <property type="evidence" value="ECO:0007669"/>
    <property type="project" value="InterPro"/>
</dbReference>
<keyword evidence="5 8" id="KW-1133">Transmembrane helix</keyword>
<evidence type="ECO:0000256" key="2">
    <source>
        <dbReference type="ARBA" id="ARBA00008141"/>
    </source>
</evidence>
<comment type="subcellular location">
    <subcellularLocation>
        <location evidence="1">Membrane</location>
        <topology evidence="1">Multi-pass membrane protein</topology>
    </subcellularLocation>
</comment>
<reference evidence="10" key="1">
    <citation type="submission" date="2021-02" db="EMBL/GenBank/DDBJ databases">
        <authorList>
            <person name="Nowell W R."/>
        </authorList>
    </citation>
    <scope>NUCLEOTIDE SEQUENCE</scope>
</reference>
<feature type="transmembrane region" description="Helical" evidence="8">
    <location>
        <begin position="141"/>
        <end position="162"/>
    </location>
</feature>
<dbReference type="PANTHER" id="PTHR12316">
    <property type="entry name" value="NINJURIN-RELATED"/>
    <property type="match status" value="1"/>
</dbReference>
<gene>
    <name evidence="10" type="ORF">JXQ802_LOCUS23154</name>
    <name evidence="9" type="ORF">PYM288_LOCUS9402</name>
</gene>
<dbReference type="Proteomes" id="UP000663854">
    <property type="component" value="Unassembled WGS sequence"/>
</dbReference>
<name>A0A814UM66_9BILA</name>
<evidence type="ECO:0000313" key="10">
    <source>
        <dbReference type="EMBL" id="CAF1177532.1"/>
    </source>
</evidence>